<dbReference type="PANTHER" id="PTHR30618">
    <property type="entry name" value="NCS1 FAMILY PURINE/PYRIMIDINE TRANSPORTER"/>
    <property type="match status" value="1"/>
</dbReference>
<dbReference type="AlphaFoldDB" id="G3Y5I0"/>
<dbReference type="OrthoDB" id="2018619at2759"/>
<feature type="transmembrane region" description="Helical" evidence="6">
    <location>
        <begin position="184"/>
        <end position="203"/>
    </location>
</feature>
<evidence type="ECO:0000256" key="2">
    <source>
        <dbReference type="ARBA" id="ARBA00008974"/>
    </source>
</evidence>
<dbReference type="InterPro" id="IPR045225">
    <property type="entry name" value="Uracil/uridine/allantoin_perm"/>
</dbReference>
<keyword evidence="4 6" id="KW-1133">Transmembrane helix</keyword>
<comment type="similarity">
    <text evidence="2">Belongs to the purine-cytosine permease (2.A.39) family.</text>
</comment>
<feature type="transmembrane region" description="Helical" evidence="6">
    <location>
        <begin position="485"/>
        <end position="506"/>
    </location>
</feature>
<feature type="transmembrane region" description="Helical" evidence="6">
    <location>
        <begin position="328"/>
        <end position="350"/>
    </location>
</feature>
<comment type="caution">
    <text evidence="7">The sequence shown here is derived from an EMBL/GenBank/DDBJ whole genome shotgun (WGS) entry which is preliminary data.</text>
</comment>
<gene>
    <name evidence="7" type="ORF">ASPNIDRAFT_121777</name>
</gene>
<dbReference type="CDD" id="cd11482">
    <property type="entry name" value="SLC-NCS1sbd_NRT1-like"/>
    <property type="match status" value="1"/>
</dbReference>
<dbReference type="GO" id="GO:0015205">
    <property type="term" value="F:nucleobase transmembrane transporter activity"/>
    <property type="evidence" value="ECO:0007669"/>
    <property type="project" value="TreeGrafter"/>
</dbReference>
<comment type="subcellular location">
    <subcellularLocation>
        <location evidence="1">Membrane</location>
        <topology evidence="1">Multi-pass membrane protein</topology>
    </subcellularLocation>
</comment>
<organism evidence="7 8">
    <name type="scientific">Aspergillus niger (strain ATCC 1015 / CBS 113.46 / FGSC A1144 / LSHB Ac4 / NCTC 3858a / NRRL 328 / USDA 3528.7)</name>
    <dbReference type="NCBI Taxonomy" id="380704"/>
    <lineage>
        <taxon>Eukaryota</taxon>
        <taxon>Fungi</taxon>
        <taxon>Dikarya</taxon>
        <taxon>Ascomycota</taxon>
        <taxon>Pezizomycotina</taxon>
        <taxon>Eurotiomycetes</taxon>
        <taxon>Eurotiomycetidae</taxon>
        <taxon>Eurotiales</taxon>
        <taxon>Aspergillaceae</taxon>
        <taxon>Aspergillus</taxon>
        <taxon>Aspergillus subgen. Circumdati</taxon>
    </lineage>
</organism>
<dbReference type="Gene3D" id="1.10.4160.10">
    <property type="entry name" value="Hydantoin permease"/>
    <property type="match status" value="1"/>
</dbReference>
<accession>G3Y5I0</accession>
<keyword evidence="5 6" id="KW-0472">Membrane</keyword>
<dbReference type="HOGENOM" id="CLU_021555_4_1_1"/>
<evidence type="ECO:0000313" key="8">
    <source>
        <dbReference type="Proteomes" id="UP000009038"/>
    </source>
</evidence>
<protein>
    <submittedName>
        <fullName evidence="7">Uncharacterized protein</fullName>
    </submittedName>
</protein>
<sequence length="516" mass="57241">MKTLIKLHIAEVEARLSSIQAWKIPKEPSSLAPAGVPSNKDSDPIGPELQTWKGLDFVNYWFSDLVNITSWTIGTTPLLVGLSTVDAIFIVLLSGICNGLPTVLNGYIGSDYHIPFPIAIRSSFGYYFGNFAVFSRAVLSAVWLGVNCYYGLFGMTEASFAAIWPSYRNITNHLPKSAGISTQQMISFFLFVGLHIPFMMIPVRRLKYTDSKQVSIAMVVWICVKAGDLQGIFNQPAKVSGQAHTWLWLATFSSTTNSWLTSTMNMSDYSRFAKTGRGQWSQALTIPVIKTIYAVLGLAVVGSGRVLYETDISSPVDMLPYWGNTGGGRFLAFVCAILWMLAQISCDISANSIPFGHDVMSFVPAWVTVRRGSLLCLLLGAWGMVPWLIVNSADKFLSFMSAYGVCISPICSIMIADYFLIRRGKLNLSDLYHPRGCYRYRAGINWRSFVTEFSFVGINLPGVINNVNPSVPIPSGLIQLYKINWFVNTLGSFVVYWCLCTLWPPLESLDPKVLLE</sequence>
<evidence type="ECO:0000256" key="3">
    <source>
        <dbReference type="ARBA" id="ARBA00022692"/>
    </source>
</evidence>
<reference evidence="7 8" key="1">
    <citation type="journal article" date="2011" name="Genome Res.">
        <title>Comparative genomics of citric-acid-producing Aspergillus niger ATCC 1015 versus enzyme-producing CBS 513.88.</title>
        <authorList>
            <person name="Andersen M.R."/>
            <person name="Salazar M.P."/>
            <person name="Schaap P.J."/>
            <person name="van de Vondervoort P.J."/>
            <person name="Culley D."/>
            <person name="Thykaer J."/>
            <person name="Frisvad J.C."/>
            <person name="Nielsen K.F."/>
            <person name="Albang R."/>
            <person name="Albermann K."/>
            <person name="Berka R.M."/>
            <person name="Braus G.H."/>
            <person name="Braus-Stromeyer S.A."/>
            <person name="Corrochano L.M."/>
            <person name="Dai Z."/>
            <person name="van Dijck P.W."/>
            <person name="Hofmann G."/>
            <person name="Lasure L.L."/>
            <person name="Magnuson J.K."/>
            <person name="Menke H."/>
            <person name="Meijer M."/>
            <person name="Meijer S.L."/>
            <person name="Nielsen J.B."/>
            <person name="Nielsen M.L."/>
            <person name="van Ooyen A.J."/>
            <person name="Pel H.J."/>
            <person name="Poulsen L."/>
            <person name="Samson R.A."/>
            <person name="Stam H."/>
            <person name="Tsang A."/>
            <person name="van den Brink J.M."/>
            <person name="Atkins A."/>
            <person name="Aerts A."/>
            <person name="Shapiro H."/>
            <person name="Pangilinan J."/>
            <person name="Salamov A."/>
            <person name="Lou Y."/>
            <person name="Lindquist E."/>
            <person name="Lucas S."/>
            <person name="Grimwood J."/>
            <person name="Grigoriev I.V."/>
            <person name="Kubicek C.P."/>
            <person name="Martinez D."/>
            <person name="van Peij N.N."/>
            <person name="Roubos J.A."/>
            <person name="Nielsen J."/>
            <person name="Baker S.E."/>
        </authorList>
    </citation>
    <scope>NUCLEOTIDE SEQUENCE [LARGE SCALE GENOMIC DNA]</scope>
    <source>
        <strain evidence="8">ATCC 1015 / CBS 113.46 / FGSC A1144 / LSHB Ac4 / NCTC 3858a / NRRL 328 / USDA 3528.7</strain>
    </source>
</reference>
<feature type="transmembrane region" description="Helical" evidence="6">
    <location>
        <begin position="283"/>
        <end position="308"/>
    </location>
</feature>
<evidence type="ECO:0000256" key="4">
    <source>
        <dbReference type="ARBA" id="ARBA00022989"/>
    </source>
</evidence>
<name>G3Y5I0_ASPNA</name>
<dbReference type="GO" id="GO:0005886">
    <property type="term" value="C:plasma membrane"/>
    <property type="evidence" value="ECO:0007669"/>
    <property type="project" value="TreeGrafter"/>
</dbReference>
<evidence type="ECO:0000256" key="5">
    <source>
        <dbReference type="ARBA" id="ARBA00023136"/>
    </source>
</evidence>
<evidence type="ECO:0000313" key="7">
    <source>
        <dbReference type="EMBL" id="EHA21836.1"/>
    </source>
</evidence>
<feature type="transmembrane region" description="Helical" evidence="6">
    <location>
        <begin position="371"/>
        <end position="390"/>
    </location>
</feature>
<evidence type="ECO:0000256" key="1">
    <source>
        <dbReference type="ARBA" id="ARBA00004141"/>
    </source>
</evidence>
<feature type="transmembrane region" description="Helical" evidence="6">
    <location>
        <begin position="396"/>
        <end position="421"/>
    </location>
</feature>
<dbReference type="EMBL" id="ACJE01000013">
    <property type="protein sequence ID" value="EHA21836.1"/>
    <property type="molecule type" value="Genomic_DNA"/>
</dbReference>
<keyword evidence="3 6" id="KW-0812">Transmembrane</keyword>
<dbReference type="InterPro" id="IPR001248">
    <property type="entry name" value="Pur-cyt_permease"/>
</dbReference>
<proteinExistence type="inferred from homology"/>
<evidence type="ECO:0000256" key="6">
    <source>
        <dbReference type="SAM" id="Phobius"/>
    </source>
</evidence>
<feature type="transmembrane region" description="Helical" evidence="6">
    <location>
        <begin position="141"/>
        <end position="164"/>
    </location>
</feature>
<feature type="transmembrane region" description="Helical" evidence="6">
    <location>
        <begin position="114"/>
        <end position="134"/>
    </location>
</feature>
<dbReference type="Proteomes" id="UP000009038">
    <property type="component" value="Unassembled WGS sequence"/>
</dbReference>
<dbReference type="PANTHER" id="PTHR30618:SF0">
    <property type="entry name" value="PURINE-URACIL PERMEASE NCS1"/>
    <property type="match status" value="1"/>
</dbReference>
<dbReference type="VEuPathDB" id="FungiDB:ASPNIDRAFT2_1091327"/>
<dbReference type="Pfam" id="PF02133">
    <property type="entry name" value="Transp_cyt_pur"/>
    <property type="match status" value="1"/>
</dbReference>